<evidence type="ECO:0000313" key="1">
    <source>
        <dbReference type="EMBL" id="KAI0037200.1"/>
    </source>
</evidence>
<name>A0ACB8R088_9AGAM</name>
<organism evidence="1 2">
    <name type="scientific">Vararia minispora EC-137</name>
    <dbReference type="NCBI Taxonomy" id="1314806"/>
    <lineage>
        <taxon>Eukaryota</taxon>
        <taxon>Fungi</taxon>
        <taxon>Dikarya</taxon>
        <taxon>Basidiomycota</taxon>
        <taxon>Agaricomycotina</taxon>
        <taxon>Agaricomycetes</taxon>
        <taxon>Russulales</taxon>
        <taxon>Lachnocladiaceae</taxon>
        <taxon>Vararia</taxon>
    </lineage>
</organism>
<reference evidence="1" key="2">
    <citation type="journal article" date="2022" name="New Phytol.">
        <title>Evolutionary transition to the ectomycorrhizal habit in the genomes of a hyperdiverse lineage of mushroom-forming fungi.</title>
        <authorList>
            <person name="Looney B."/>
            <person name="Miyauchi S."/>
            <person name="Morin E."/>
            <person name="Drula E."/>
            <person name="Courty P.E."/>
            <person name="Kohler A."/>
            <person name="Kuo A."/>
            <person name="LaButti K."/>
            <person name="Pangilinan J."/>
            <person name="Lipzen A."/>
            <person name="Riley R."/>
            <person name="Andreopoulos W."/>
            <person name="He G."/>
            <person name="Johnson J."/>
            <person name="Nolan M."/>
            <person name="Tritt A."/>
            <person name="Barry K.W."/>
            <person name="Grigoriev I.V."/>
            <person name="Nagy L.G."/>
            <person name="Hibbett D."/>
            <person name="Henrissat B."/>
            <person name="Matheny P.B."/>
            <person name="Labbe J."/>
            <person name="Martin F.M."/>
        </authorList>
    </citation>
    <scope>NUCLEOTIDE SEQUENCE</scope>
    <source>
        <strain evidence="1">EC-137</strain>
    </source>
</reference>
<comment type="caution">
    <text evidence="1">The sequence shown here is derived from an EMBL/GenBank/DDBJ whole genome shotgun (WGS) entry which is preliminary data.</text>
</comment>
<dbReference type="EMBL" id="MU273465">
    <property type="protein sequence ID" value="KAI0037200.1"/>
    <property type="molecule type" value="Genomic_DNA"/>
</dbReference>
<accession>A0ACB8R088</accession>
<evidence type="ECO:0000313" key="2">
    <source>
        <dbReference type="Proteomes" id="UP000814128"/>
    </source>
</evidence>
<dbReference type="Proteomes" id="UP000814128">
    <property type="component" value="Unassembled WGS sequence"/>
</dbReference>
<sequence length="457" mass="53014">MPATTPRRPLTHQESSFLNIPGAFPRSFKDSTPDTSPEPSRTSTPLQAKGSVSDMLFEDYRRAEVFKLWSKASSTGRAKASSTARTTHPAKLKKVDSGVYVQAAEAIKNDRVLRAKFRARLQRQLQELDDASFYESMPRAAGSGLRREGSYRGLRPSLSAQARADRDEESRHWKERRAEAERLAEEKREEKRRNEAFRRAKEARLAREWEEKARRDAEEARIAKEKREERERRDAEEKRRAADAFESARRQEAARQEAARRAADARKAERVRREADAYEQAEQRRRAKEEQDRRAEEERQRRQAEEAANRAAEEAAARAAEEARVQEELFSGEDWERQERRRLFNEYESKWSMLKSRNIGPGLTGEILPWPIFAGVETLRCMEHLSAQAIAEFLLHPERPGCEGKSAHSRIRAELLRWHPDKFKYYTLPLLPECQHEKVAAAVELVAKHLSLIMEHY</sequence>
<gene>
    <name evidence="1" type="ORF">K488DRAFT_67100</name>
</gene>
<protein>
    <submittedName>
        <fullName evidence="1">Uncharacterized protein</fullName>
    </submittedName>
</protein>
<reference evidence="1" key="1">
    <citation type="submission" date="2021-02" db="EMBL/GenBank/DDBJ databases">
        <authorList>
            <consortium name="DOE Joint Genome Institute"/>
            <person name="Ahrendt S."/>
            <person name="Looney B.P."/>
            <person name="Miyauchi S."/>
            <person name="Morin E."/>
            <person name="Drula E."/>
            <person name="Courty P.E."/>
            <person name="Chicoki N."/>
            <person name="Fauchery L."/>
            <person name="Kohler A."/>
            <person name="Kuo A."/>
            <person name="Labutti K."/>
            <person name="Pangilinan J."/>
            <person name="Lipzen A."/>
            <person name="Riley R."/>
            <person name="Andreopoulos W."/>
            <person name="He G."/>
            <person name="Johnson J."/>
            <person name="Barry K.W."/>
            <person name="Grigoriev I.V."/>
            <person name="Nagy L."/>
            <person name="Hibbett D."/>
            <person name="Henrissat B."/>
            <person name="Matheny P.B."/>
            <person name="Labbe J."/>
            <person name="Martin F."/>
        </authorList>
    </citation>
    <scope>NUCLEOTIDE SEQUENCE</scope>
    <source>
        <strain evidence="1">EC-137</strain>
    </source>
</reference>
<proteinExistence type="predicted"/>
<keyword evidence="2" id="KW-1185">Reference proteome</keyword>